<sequence length="134" mass="15282">MIKKVKSSMEIKSGFVPAVRMMNNPDGTSRFEKGKIPTLKPMNTASFWISTITEEWEKNIHPAPRRQYVVTLKGSILFTVSDGSTFLIEPGIILLAEDTKGEGHTWDIIEGKEWERLYIPMAENADDFFIPDFE</sequence>
<accession>J2K625</accession>
<evidence type="ECO:0008006" key="3">
    <source>
        <dbReference type="Google" id="ProtNLM"/>
    </source>
</evidence>
<protein>
    <recommendedName>
        <fullName evidence="3">Cupin domain-containing protein</fullName>
    </recommendedName>
</protein>
<dbReference type="Gene3D" id="2.60.120.10">
    <property type="entry name" value="Jelly Rolls"/>
    <property type="match status" value="1"/>
</dbReference>
<gene>
    <name evidence="1" type="ORF">PMI13_00377</name>
</gene>
<dbReference type="InterPro" id="IPR014710">
    <property type="entry name" value="RmlC-like_jellyroll"/>
</dbReference>
<keyword evidence="2" id="KW-1185">Reference proteome</keyword>
<comment type="caution">
    <text evidence="1">The sequence shown here is derived from an EMBL/GenBank/DDBJ whole genome shotgun (WGS) entry which is preliminary data.</text>
</comment>
<proteinExistence type="predicted"/>
<name>J2K625_9FLAO</name>
<dbReference type="AlphaFoldDB" id="J2K625"/>
<evidence type="ECO:0000313" key="1">
    <source>
        <dbReference type="EMBL" id="EJL75655.1"/>
    </source>
</evidence>
<organism evidence="1 2">
    <name type="scientific">Chryseobacterium populi</name>
    <dbReference type="NCBI Taxonomy" id="1144316"/>
    <lineage>
        <taxon>Bacteria</taxon>
        <taxon>Pseudomonadati</taxon>
        <taxon>Bacteroidota</taxon>
        <taxon>Flavobacteriia</taxon>
        <taxon>Flavobacteriales</taxon>
        <taxon>Weeksellaceae</taxon>
        <taxon>Chryseobacterium group</taxon>
        <taxon>Chryseobacterium</taxon>
    </lineage>
</organism>
<reference evidence="1 2" key="1">
    <citation type="journal article" date="2012" name="J. Bacteriol.">
        <title>Twenty-one genome sequences from Pseudomonas species and 19 genome sequences from diverse bacteria isolated from the rhizosphere and endosphere of Populus deltoides.</title>
        <authorList>
            <person name="Brown S.D."/>
            <person name="Utturkar S.M."/>
            <person name="Klingeman D.M."/>
            <person name="Johnson C.M."/>
            <person name="Martin S.L."/>
            <person name="Land M.L."/>
            <person name="Lu T.Y."/>
            <person name="Schadt C.W."/>
            <person name="Doktycz M.J."/>
            <person name="Pelletier D.A."/>
        </authorList>
    </citation>
    <scope>NUCLEOTIDE SEQUENCE [LARGE SCALE GENOMIC DNA]</scope>
    <source>
        <strain evidence="1 2">CF314</strain>
    </source>
</reference>
<dbReference type="EMBL" id="AKJY01000004">
    <property type="protein sequence ID" value="EJL75655.1"/>
    <property type="molecule type" value="Genomic_DNA"/>
</dbReference>
<dbReference type="Proteomes" id="UP000007509">
    <property type="component" value="Unassembled WGS sequence"/>
</dbReference>
<evidence type="ECO:0000313" key="2">
    <source>
        <dbReference type="Proteomes" id="UP000007509"/>
    </source>
</evidence>
<dbReference type="PATRIC" id="fig|1144316.3.peg.384"/>